<proteinExistence type="inferred from homology"/>
<dbReference type="InterPro" id="IPR001087">
    <property type="entry name" value="GDSL"/>
</dbReference>
<evidence type="ECO:0000256" key="1">
    <source>
        <dbReference type="ARBA" id="ARBA00008668"/>
    </source>
</evidence>
<name>A0AAV2FIZ5_9ROSI</name>
<dbReference type="PROSITE" id="PS51257">
    <property type="entry name" value="PROKAR_LIPOPROTEIN"/>
    <property type="match status" value="1"/>
</dbReference>
<dbReference type="GO" id="GO:0016788">
    <property type="term" value="F:hydrolase activity, acting on ester bonds"/>
    <property type="evidence" value="ECO:0007669"/>
    <property type="project" value="InterPro"/>
</dbReference>
<keyword evidence="3" id="KW-0442">Lipid degradation</keyword>
<gene>
    <name evidence="5" type="ORF">LTRI10_LOCUS38069</name>
</gene>
<feature type="chain" id="PRO_5043550619" description="GDSL esterase/lipase" evidence="4">
    <location>
        <begin position="32"/>
        <end position="291"/>
    </location>
</feature>
<keyword evidence="3" id="KW-0443">Lipid metabolism</keyword>
<organism evidence="5 6">
    <name type="scientific">Linum trigynum</name>
    <dbReference type="NCBI Taxonomy" id="586398"/>
    <lineage>
        <taxon>Eukaryota</taxon>
        <taxon>Viridiplantae</taxon>
        <taxon>Streptophyta</taxon>
        <taxon>Embryophyta</taxon>
        <taxon>Tracheophyta</taxon>
        <taxon>Spermatophyta</taxon>
        <taxon>Magnoliopsida</taxon>
        <taxon>eudicotyledons</taxon>
        <taxon>Gunneridae</taxon>
        <taxon>Pentapetalae</taxon>
        <taxon>rosids</taxon>
        <taxon>fabids</taxon>
        <taxon>Malpighiales</taxon>
        <taxon>Linaceae</taxon>
        <taxon>Linum</taxon>
    </lineage>
</organism>
<protein>
    <recommendedName>
        <fullName evidence="7">GDSL esterase/lipase</fullName>
    </recommendedName>
</protein>
<dbReference type="InterPro" id="IPR051058">
    <property type="entry name" value="GDSL_Est/Lipase"/>
</dbReference>
<evidence type="ECO:0000313" key="6">
    <source>
        <dbReference type="Proteomes" id="UP001497516"/>
    </source>
</evidence>
<dbReference type="PANTHER" id="PTHR45648:SF166">
    <property type="entry name" value="OS02G0617400 PROTEIN"/>
    <property type="match status" value="1"/>
</dbReference>
<sequence>MARLSAMTKMVGLVVGLAMLGCSLQVARVGADFVPLYVFGGRFVDSGNNNYLDTTVKADAPPYGIDSPTGRPTGRFSNNRNIPDFISQALKLPEPPTPYLSPQLTGERLLYGCNFASAGAAILNDTGLRLRNIITIPKQLQAFPQYKNKLAAQVGGREQAERLVNKGVFLLSIVSDDFVNNYYSPPFSSRASQYTIFEFIELLISELSKILLRLNELGARRLLVFGSGGFGCWPALLAIRGSTDGGEYVFWDSTNPTDKAEGLFVEGILSGPADVVFPINLNTMLAMEHEA</sequence>
<evidence type="ECO:0000256" key="4">
    <source>
        <dbReference type="SAM" id="SignalP"/>
    </source>
</evidence>
<evidence type="ECO:0000256" key="2">
    <source>
        <dbReference type="ARBA" id="ARBA00022801"/>
    </source>
</evidence>
<dbReference type="InterPro" id="IPR036514">
    <property type="entry name" value="SGNH_hydro_sf"/>
</dbReference>
<evidence type="ECO:0000313" key="5">
    <source>
        <dbReference type="EMBL" id="CAL1397798.1"/>
    </source>
</evidence>
<dbReference type="Proteomes" id="UP001497516">
    <property type="component" value="Chromosome 6"/>
</dbReference>
<accession>A0AAV2FIZ5</accession>
<comment type="similarity">
    <text evidence="1">Belongs to the 'GDSL' lipolytic enzyme family.</text>
</comment>
<keyword evidence="2" id="KW-0378">Hydrolase</keyword>
<feature type="signal peptide" evidence="4">
    <location>
        <begin position="1"/>
        <end position="31"/>
    </location>
</feature>
<reference evidence="5 6" key="1">
    <citation type="submission" date="2024-04" db="EMBL/GenBank/DDBJ databases">
        <authorList>
            <person name="Fracassetti M."/>
        </authorList>
    </citation>
    <scope>NUCLEOTIDE SEQUENCE [LARGE SCALE GENOMIC DNA]</scope>
</reference>
<evidence type="ECO:0000256" key="3">
    <source>
        <dbReference type="ARBA" id="ARBA00022963"/>
    </source>
</evidence>
<dbReference type="GO" id="GO:0016042">
    <property type="term" value="P:lipid catabolic process"/>
    <property type="evidence" value="ECO:0007669"/>
    <property type="project" value="UniProtKB-KW"/>
</dbReference>
<dbReference type="Pfam" id="PF00657">
    <property type="entry name" value="Lipase_GDSL"/>
    <property type="match status" value="1"/>
</dbReference>
<keyword evidence="6" id="KW-1185">Reference proteome</keyword>
<dbReference type="PANTHER" id="PTHR45648">
    <property type="entry name" value="GDSL LIPASE/ACYLHYDROLASE FAMILY PROTEIN (AFU_ORTHOLOGUE AFUA_4G14700)"/>
    <property type="match status" value="1"/>
</dbReference>
<dbReference type="Gene3D" id="3.40.50.1110">
    <property type="entry name" value="SGNH hydrolase"/>
    <property type="match status" value="1"/>
</dbReference>
<dbReference type="EMBL" id="OZ034819">
    <property type="protein sequence ID" value="CAL1397798.1"/>
    <property type="molecule type" value="Genomic_DNA"/>
</dbReference>
<keyword evidence="4" id="KW-0732">Signal</keyword>
<dbReference type="AlphaFoldDB" id="A0AAV2FIZ5"/>
<evidence type="ECO:0008006" key="7">
    <source>
        <dbReference type="Google" id="ProtNLM"/>
    </source>
</evidence>